<protein>
    <submittedName>
        <fullName evidence="1">Uncharacterized protein</fullName>
    </submittedName>
</protein>
<organism evidence="1 2">
    <name type="scientific">Cognaticolwellia beringensis</name>
    <dbReference type="NCBI Taxonomy" id="1967665"/>
    <lineage>
        <taxon>Bacteria</taxon>
        <taxon>Pseudomonadati</taxon>
        <taxon>Pseudomonadota</taxon>
        <taxon>Gammaproteobacteria</taxon>
        <taxon>Alteromonadales</taxon>
        <taxon>Colwelliaceae</taxon>
        <taxon>Cognaticolwellia</taxon>
    </lineage>
</organism>
<reference evidence="1 2" key="1">
    <citation type="submission" date="2017-08" db="EMBL/GenBank/DDBJ databases">
        <title>Complete genome of Colwellia sp. NB097-1, a psychrophile bacterium ioslated from Bering Sea.</title>
        <authorList>
            <person name="Chen X."/>
        </authorList>
    </citation>
    <scope>NUCLEOTIDE SEQUENCE [LARGE SCALE GENOMIC DNA]</scope>
    <source>
        <strain evidence="1 2">NB097-1</strain>
    </source>
</reference>
<dbReference type="EMBL" id="CP020465">
    <property type="protein sequence ID" value="ASP50002.1"/>
    <property type="molecule type" value="Genomic_DNA"/>
</dbReference>
<dbReference type="KEGG" id="cber:B5D82_12300"/>
<keyword evidence="2" id="KW-1185">Reference proteome</keyword>
<dbReference type="Proteomes" id="UP000202259">
    <property type="component" value="Chromosome"/>
</dbReference>
<dbReference type="AlphaFoldDB" id="A0A222GE77"/>
<evidence type="ECO:0000313" key="2">
    <source>
        <dbReference type="Proteomes" id="UP000202259"/>
    </source>
</evidence>
<evidence type="ECO:0000313" key="1">
    <source>
        <dbReference type="EMBL" id="ASP50002.1"/>
    </source>
</evidence>
<dbReference type="RefSeq" id="WP_081154479.1">
    <property type="nucleotide sequence ID" value="NZ_CP020465.1"/>
</dbReference>
<dbReference type="OrthoDB" id="6227284at2"/>
<sequence length="114" mass="13372">MEIIAVIAVLFLAWLIWQLMRAKHFTQFKRQIIQELKPKVIASIIDEMANTRSEKQPNTPAHQEATIAYWSASVGRVLQAALMREIVDEQWLKETGNLRNSQHLFHVERDKLHR</sequence>
<gene>
    <name evidence="1" type="ORF">B5D82_12300</name>
</gene>
<proteinExistence type="predicted"/>
<name>A0A222GE77_9GAMM</name>
<accession>A0A222GE77</accession>